<sequence>MSTGRKVFHCAVDETALTTNITEIKKWTTNGAIDLIVPLYTLERLHALKRAGSQTAINAREAVRFLDRVTSGKDHITTDRVTLQGPMEQYEHWEDAEKFFLPEFEEEPEAIDDAEPIESAPEESQRDNGVSGPEDLSQMLLSKLNFKKDPEAASITSAGTPSGPGSRTSSRSSRTSPECAQHENGTANKVEKPKSGHQRTASGSVIPVAPPVLRPLLSALLWRLHGGPDADNSAKSCILVTNDRATQVWAQKFGIGVKNILQLRTAIQYEEREYKNRCKYVEKIQTQPTEQPKTLLSYEADSDEDELVFVPRGGRGGKGTSRGGRVGSSRKPAPKAAPKAALPAAVETPIEVPTQPIDPDSFSRSLAGATKTPPTVDLSTQQGAARGIAGASRRSGGRRGGSTRGGGRGSGRGRGKLWVP</sequence>
<gene>
    <name evidence="2" type="ORF">PENSUB_12854</name>
</gene>
<dbReference type="STRING" id="1316194.A0A1Q5SWH1"/>
<protein>
    <recommendedName>
        <fullName evidence="4">Nonsense-mediated decay protein 4</fullName>
    </recommendedName>
</protein>
<evidence type="ECO:0008006" key="4">
    <source>
        <dbReference type="Google" id="ProtNLM"/>
    </source>
</evidence>
<name>A0A1Q5SWH1_9EURO</name>
<feature type="compositionally biased region" description="Low complexity" evidence="1">
    <location>
        <begin position="159"/>
        <end position="177"/>
    </location>
</feature>
<evidence type="ECO:0000313" key="3">
    <source>
        <dbReference type="Proteomes" id="UP000186955"/>
    </source>
</evidence>
<feature type="compositionally biased region" description="Basic residues" evidence="1">
    <location>
        <begin position="411"/>
        <end position="420"/>
    </location>
</feature>
<feature type="compositionally biased region" description="Low complexity" evidence="1">
    <location>
        <begin position="383"/>
        <end position="394"/>
    </location>
</feature>
<feature type="region of interest" description="Disordered" evidence="1">
    <location>
        <begin position="153"/>
        <end position="206"/>
    </location>
</feature>
<feature type="compositionally biased region" description="Gly residues" evidence="1">
    <location>
        <begin position="313"/>
        <end position="326"/>
    </location>
</feature>
<organism evidence="2 3">
    <name type="scientific">Penicillium subrubescens</name>
    <dbReference type="NCBI Taxonomy" id="1316194"/>
    <lineage>
        <taxon>Eukaryota</taxon>
        <taxon>Fungi</taxon>
        <taxon>Dikarya</taxon>
        <taxon>Ascomycota</taxon>
        <taxon>Pezizomycotina</taxon>
        <taxon>Eurotiomycetes</taxon>
        <taxon>Eurotiomycetidae</taxon>
        <taxon>Eurotiales</taxon>
        <taxon>Aspergillaceae</taxon>
        <taxon>Penicillium</taxon>
    </lineage>
</organism>
<accession>A0A1Q5SWH1</accession>
<reference evidence="2 3" key="1">
    <citation type="submission" date="2016-10" db="EMBL/GenBank/DDBJ databases">
        <title>Genome sequence of the ascomycete fungus Penicillium subrubescens.</title>
        <authorList>
            <person name="De Vries R.P."/>
            <person name="Peng M."/>
            <person name="Dilokpimol A."/>
            <person name="Hilden K."/>
            <person name="Makela M.R."/>
            <person name="Grigoriev I."/>
            <person name="Riley R."/>
            <person name="Granchi Z."/>
        </authorList>
    </citation>
    <scope>NUCLEOTIDE SEQUENCE [LARGE SCALE GENOMIC DNA]</scope>
    <source>
        <strain evidence="2 3">CBS 132785</strain>
    </source>
</reference>
<proteinExistence type="predicted"/>
<feature type="region of interest" description="Disordered" evidence="1">
    <location>
        <begin position="308"/>
        <end position="420"/>
    </location>
</feature>
<dbReference type="AlphaFoldDB" id="A0A1Q5SWH1"/>
<keyword evidence="3" id="KW-1185">Reference proteome</keyword>
<evidence type="ECO:0000313" key="2">
    <source>
        <dbReference type="EMBL" id="OKO92292.1"/>
    </source>
</evidence>
<feature type="compositionally biased region" description="Low complexity" evidence="1">
    <location>
        <begin position="327"/>
        <end position="345"/>
    </location>
</feature>
<dbReference type="EMBL" id="MNBE01000742">
    <property type="protein sequence ID" value="OKO92292.1"/>
    <property type="molecule type" value="Genomic_DNA"/>
</dbReference>
<feature type="compositionally biased region" description="Gly residues" evidence="1">
    <location>
        <begin position="398"/>
        <end position="410"/>
    </location>
</feature>
<dbReference type="Gene3D" id="3.40.50.1010">
    <property type="entry name" value="5'-nuclease"/>
    <property type="match status" value="1"/>
</dbReference>
<comment type="caution">
    <text evidence="2">The sequence shown here is derived from an EMBL/GenBank/DDBJ whole genome shotgun (WGS) entry which is preliminary data.</text>
</comment>
<dbReference type="OrthoDB" id="5361617at2759"/>
<dbReference type="Proteomes" id="UP000186955">
    <property type="component" value="Unassembled WGS sequence"/>
</dbReference>
<feature type="region of interest" description="Disordered" evidence="1">
    <location>
        <begin position="116"/>
        <end position="135"/>
    </location>
</feature>
<evidence type="ECO:0000256" key="1">
    <source>
        <dbReference type="SAM" id="MobiDB-lite"/>
    </source>
</evidence>